<evidence type="ECO:0000256" key="3">
    <source>
        <dbReference type="ARBA" id="ARBA00022692"/>
    </source>
</evidence>
<dbReference type="GO" id="GO:0007218">
    <property type="term" value="P:neuropeptide signaling pathway"/>
    <property type="evidence" value="ECO:0007669"/>
    <property type="project" value="TreeGrafter"/>
</dbReference>
<keyword evidence="10" id="KW-1185">Reference proteome</keyword>
<evidence type="ECO:0000256" key="7">
    <source>
        <dbReference type="ARBA" id="ARBA00023170"/>
    </source>
</evidence>
<keyword evidence="2" id="KW-1003">Cell membrane</keyword>
<dbReference type="Proteomes" id="UP000749559">
    <property type="component" value="Unassembled WGS sequence"/>
</dbReference>
<reference evidence="9" key="1">
    <citation type="submission" date="2022-03" db="EMBL/GenBank/DDBJ databases">
        <authorList>
            <person name="Martin C."/>
        </authorList>
    </citation>
    <scope>NUCLEOTIDE SEQUENCE</scope>
</reference>
<dbReference type="PROSITE" id="PS50262">
    <property type="entry name" value="G_PROTEIN_RECEP_F1_2"/>
    <property type="match status" value="1"/>
</dbReference>
<keyword evidence="5" id="KW-0297">G-protein coupled receptor</keyword>
<dbReference type="CDD" id="cd00637">
    <property type="entry name" value="7tm_classA_rhodopsin-like"/>
    <property type="match status" value="1"/>
</dbReference>
<sequence>MELQITNHNESSFVSINNVTITEINDINSHEQQQVLQSHWENDMRLLIFGGILCFIAVLANTISIFAIRQIPGKITANHLMFVNLSVADAFAALMYYMWIVSIFLSKWLSEGDLRAIFLVTYLTNSGYILFYVASNLILLMFAIYRYLAIYRPISFSDITSLCKICGYLTGVWIVSVLIAWPGTFPLFVRPPKPCILTENVSHNVTTNPKIVLNTSHADSKWIIDNNTGRTTAQIEEAIDYSDVKSNCDKLKEFVESTGMSFENLYNYWNYIWPGVMILSFLTIVVLYIRVSRYLHKRSTRWRHEHNMDENLYAFITTVFLMTTLTISIIPYFTYMMIRSHNLHADQMMLNKIYYNFIIYFPWINFISDPIIYGYRTKNIRDGYSKIASDVTACFRSTFRNRTGARTNVGYSQANERCSFSTRPSITAITTAL</sequence>
<evidence type="ECO:0000256" key="8">
    <source>
        <dbReference type="ARBA" id="ARBA00023224"/>
    </source>
</evidence>
<protein>
    <submittedName>
        <fullName evidence="9">Uncharacterized protein</fullName>
    </submittedName>
</protein>
<dbReference type="PRINTS" id="PR00237">
    <property type="entry name" value="GPCRRHODOPSN"/>
</dbReference>
<keyword evidence="8" id="KW-0807">Transducer</keyword>
<dbReference type="GO" id="GO:0043005">
    <property type="term" value="C:neuron projection"/>
    <property type="evidence" value="ECO:0007669"/>
    <property type="project" value="TreeGrafter"/>
</dbReference>
<organism evidence="9 10">
    <name type="scientific">Owenia fusiformis</name>
    <name type="common">Polychaete worm</name>
    <dbReference type="NCBI Taxonomy" id="6347"/>
    <lineage>
        <taxon>Eukaryota</taxon>
        <taxon>Metazoa</taxon>
        <taxon>Spiralia</taxon>
        <taxon>Lophotrochozoa</taxon>
        <taxon>Annelida</taxon>
        <taxon>Polychaeta</taxon>
        <taxon>Sedentaria</taxon>
        <taxon>Canalipalpata</taxon>
        <taxon>Sabellida</taxon>
        <taxon>Oweniida</taxon>
        <taxon>Oweniidae</taxon>
        <taxon>Owenia</taxon>
    </lineage>
</organism>
<evidence type="ECO:0000256" key="1">
    <source>
        <dbReference type="ARBA" id="ARBA00004651"/>
    </source>
</evidence>
<comment type="caution">
    <text evidence="9">The sequence shown here is derived from an EMBL/GenBank/DDBJ whole genome shotgun (WGS) entry which is preliminary data.</text>
</comment>
<dbReference type="EMBL" id="CAIIXF020000003">
    <property type="protein sequence ID" value="CAH1779078.1"/>
    <property type="molecule type" value="Genomic_DNA"/>
</dbReference>
<dbReference type="PANTHER" id="PTHR24229:SF40">
    <property type="entry name" value="ALLATOSTATIN C RECEPTOR 1-RELATED"/>
    <property type="match status" value="1"/>
</dbReference>
<evidence type="ECO:0000256" key="5">
    <source>
        <dbReference type="ARBA" id="ARBA00023040"/>
    </source>
</evidence>
<dbReference type="InterPro" id="IPR000276">
    <property type="entry name" value="GPCR_Rhodpsn"/>
</dbReference>
<dbReference type="SUPFAM" id="SSF81321">
    <property type="entry name" value="Family A G protein-coupled receptor-like"/>
    <property type="match status" value="1"/>
</dbReference>
<dbReference type="GO" id="GO:0005886">
    <property type="term" value="C:plasma membrane"/>
    <property type="evidence" value="ECO:0007669"/>
    <property type="project" value="UniProtKB-SubCell"/>
</dbReference>
<dbReference type="Gene3D" id="1.20.1070.10">
    <property type="entry name" value="Rhodopsin 7-helix transmembrane proteins"/>
    <property type="match status" value="1"/>
</dbReference>
<comment type="subcellular location">
    <subcellularLocation>
        <location evidence="1">Cell membrane</location>
        <topology evidence="1">Multi-pass membrane protein</topology>
    </subcellularLocation>
</comment>
<keyword evidence="3" id="KW-0812">Transmembrane</keyword>
<evidence type="ECO:0000256" key="6">
    <source>
        <dbReference type="ARBA" id="ARBA00023136"/>
    </source>
</evidence>
<dbReference type="AlphaFoldDB" id="A0A8J1TX00"/>
<dbReference type="PANTHER" id="PTHR24229">
    <property type="entry name" value="NEUROPEPTIDES RECEPTOR"/>
    <property type="match status" value="1"/>
</dbReference>
<dbReference type="InterPro" id="IPR017452">
    <property type="entry name" value="GPCR_Rhodpsn_7TM"/>
</dbReference>
<evidence type="ECO:0000313" key="9">
    <source>
        <dbReference type="EMBL" id="CAH1779078.1"/>
    </source>
</evidence>
<evidence type="ECO:0000256" key="2">
    <source>
        <dbReference type="ARBA" id="ARBA00022475"/>
    </source>
</evidence>
<dbReference type="GO" id="GO:0004930">
    <property type="term" value="F:G protein-coupled receptor activity"/>
    <property type="evidence" value="ECO:0007669"/>
    <property type="project" value="UniProtKB-KW"/>
</dbReference>
<keyword evidence="6" id="KW-0472">Membrane</keyword>
<dbReference type="GO" id="GO:0042923">
    <property type="term" value="F:neuropeptide binding"/>
    <property type="evidence" value="ECO:0007669"/>
    <property type="project" value="TreeGrafter"/>
</dbReference>
<evidence type="ECO:0000256" key="4">
    <source>
        <dbReference type="ARBA" id="ARBA00022989"/>
    </source>
</evidence>
<proteinExistence type="predicted"/>
<keyword evidence="7" id="KW-0675">Receptor</keyword>
<gene>
    <name evidence="9" type="ORF">OFUS_LOCUS5919</name>
</gene>
<dbReference type="Pfam" id="PF00001">
    <property type="entry name" value="7tm_1"/>
    <property type="match status" value="1"/>
</dbReference>
<keyword evidence="4" id="KW-1133">Transmembrane helix</keyword>
<evidence type="ECO:0000313" key="10">
    <source>
        <dbReference type="Proteomes" id="UP000749559"/>
    </source>
</evidence>
<accession>A0A8J1TX00</accession>
<name>A0A8J1TX00_OWEFU</name>